<dbReference type="EMBL" id="AE001825">
    <property type="protein sequence ID" value="AAF12506.1"/>
    <property type="molecule type" value="Genomic_DNA"/>
</dbReference>
<protein>
    <recommendedName>
        <fullName evidence="1">PatA-like N-terminal domain-containing protein</fullName>
    </recommendedName>
</protein>
<dbReference type="HOGENOM" id="CLU_1056565_0_0_0"/>
<dbReference type="InParanoid" id="Q9RYG2"/>
<sequence>MTAVPRSPARPELVSALPILTILNDPDRAAMYRHLAGQAGVPTIEAEGALHALTQLERMPVAAIICDAQMEDMSGEDFREVVTAEESTHDVPVYVLPQLPEAGNGDAGALPTSPQVLGEVLTELGLSPAQLPVPLRTGAPAHLHGDLSQFSLPEFLNWVAEMRFSGHWLVTVSSRQGAAQPLAGHLVMRGGDLVYAECGGHSGKAAVFTLLQAIEEYRDAIFHFYLAEAPDDVRSPDLHAATPRLLIELAVDLDHHAAGHSLH</sequence>
<name>Q9RYG2_DEIRA</name>
<dbReference type="SUPFAM" id="SSF52172">
    <property type="entry name" value="CheY-like"/>
    <property type="match status" value="1"/>
</dbReference>
<dbReference type="Proteomes" id="UP000002524">
    <property type="component" value="Chromosome 2"/>
</dbReference>
<dbReference type="InterPro" id="IPR025497">
    <property type="entry name" value="PatA-like_N"/>
</dbReference>
<dbReference type="KEGG" id="dra:DR_A0356"/>
<organism evidence="2 3">
    <name type="scientific">Deinococcus radiodurans (strain ATCC 13939 / DSM 20539 / JCM 16871 / CCUG 27074 / LMG 4051 / NBRC 15346 / NCIMB 9279 / VKM B-1422 / R1)</name>
    <dbReference type="NCBI Taxonomy" id="243230"/>
    <lineage>
        <taxon>Bacteria</taxon>
        <taxon>Thermotogati</taxon>
        <taxon>Deinococcota</taxon>
        <taxon>Deinococci</taxon>
        <taxon>Deinococcales</taxon>
        <taxon>Deinococcaceae</taxon>
        <taxon>Deinococcus</taxon>
    </lineage>
</organism>
<dbReference type="InterPro" id="IPR011006">
    <property type="entry name" value="CheY-like_superfamily"/>
</dbReference>
<dbReference type="PATRIC" id="fig|243230.17.peg.3250"/>
<dbReference type="EnsemblBacteria" id="AAF12506">
    <property type="protein sequence ID" value="AAF12506"/>
    <property type="gene ID" value="DR_A0356"/>
</dbReference>
<dbReference type="GeneID" id="69519242"/>
<gene>
    <name evidence="2" type="ordered locus">DR_A0356</name>
</gene>
<dbReference type="SMR" id="Q9RYG2"/>
<proteinExistence type="predicted"/>
<dbReference type="eggNOG" id="COG3437">
    <property type="taxonomic scope" value="Bacteria"/>
</dbReference>
<dbReference type="OrthoDB" id="73641at2"/>
<dbReference type="PaxDb" id="243230-DR_A0356"/>
<evidence type="ECO:0000313" key="3">
    <source>
        <dbReference type="Proteomes" id="UP000002524"/>
    </source>
</evidence>
<reference evidence="2 3" key="1">
    <citation type="journal article" date="1999" name="Science">
        <title>Genome sequence of the radioresistant bacterium Deinococcus radiodurans R1.</title>
        <authorList>
            <person name="White O."/>
            <person name="Eisen J.A."/>
            <person name="Heidelberg J.F."/>
            <person name="Hickey E.K."/>
            <person name="Peterson J.D."/>
            <person name="Dodson R.J."/>
            <person name="Haft D.H."/>
            <person name="Gwinn M.L."/>
            <person name="Nelson W.C."/>
            <person name="Richardson D.L."/>
            <person name="Moffat K.S."/>
            <person name="Qin H."/>
            <person name="Jiang L."/>
            <person name="Pamphile W."/>
            <person name="Crosby M."/>
            <person name="Shen M."/>
            <person name="Vamathevan J.J."/>
            <person name="Lam P."/>
            <person name="McDonald L."/>
            <person name="Utterback T."/>
            <person name="Zalewski C."/>
            <person name="Makarova K.S."/>
            <person name="Aravind L."/>
            <person name="Daly M.J."/>
            <person name="Minton K.W."/>
            <person name="Fleischmann R.D."/>
            <person name="Ketchum K.A."/>
            <person name="Nelson K.E."/>
            <person name="Salzberg S."/>
            <person name="Smith H.O."/>
            <person name="Venter J.C."/>
            <person name="Fraser C.M."/>
        </authorList>
    </citation>
    <scope>NUCLEOTIDE SEQUENCE [LARGE SCALE GENOMIC DNA]</scope>
    <source>
        <strain evidence="3">ATCC 13939 / DSM 20539 / JCM 16871 / LMG 4051 / NBRC 15346 / NCIMB 9279 / R1 / VKM B-1422</strain>
    </source>
</reference>
<evidence type="ECO:0000259" key="1">
    <source>
        <dbReference type="Pfam" id="PF14332"/>
    </source>
</evidence>
<dbReference type="Gene3D" id="3.40.50.2300">
    <property type="match status" value="1"/>
</dbReference>
<feature type="domain" description="PatA-like N-terminal" evidence="1">
    <location>
        <begin position="144"/>
        <end position="255"/>
    </location>
</feature>
<dbReference type="Pfam" id="PF14332">
    <property type="entry name" value="DUF4388"/>
    <property type="match status" value="1"/>
</dbReference>
<evidence type="ECO:0000313" key="2">
    <source>
        <dbReference type="EMBL" id="AAF12506.1"/>
    </source>
</evidence>
<keyword evidence="3" id="KW-1185">Reference proteome</keyword>
<dbReference type="RefSeq" id="WP_010889615.1">
    <property type="nucleotide sequence ID" value="NC_001264.1"/>
</dbReference>
<accession>Q9RYG2</accession>
<dbReference type="STRING" id="243230.DR_A0356"/>
<dbReference type="AlphaFoldDB" id="Q9RYG2"/>
<dbReference type="PIR" id="G75590">
    <property type="entry name" value="G75590"/>
</dbReference>